<dbReference type="GO" id="GO:0006281">
    <property type="term" value="P:DNA repair"/>
    <property type="evidence" value="ECO:0007669"/>
    <property type="project" value="TreeGrafter"/>
</dbReference>
<evidence type="ECO:0000256" key="6">
    <source>
        <dbReference type="ARBA" id="ARBA00031749"/>
    </source>
</evidence>
<dbReference type="SMART" id="SM00382">
    <property type="entry name" value="AAA"/>
    <property type="match status" value="1"/>
</dbReference>
<dbReference type="GO" id="GO:0006261">
    <property type="term" value="P:DNA-templated DNA replication"/>
    <property type="evidence" value="ECO:0007669"/>
    <property type="project" value="TreeGrafter"/>
</dbReference>
<dbReference type="PANTHER" id="PTHR11669">
    <property type="entry name" value="REPLICATION FACTOR C / DNA POLYMERASE III GAMMA-TAU SUBUNIT"/>
    <property type="match status" value="1"/>
</dbReference>
<dbReference type="NCBIfam" id="NF001679">
    <property type="entry name" value="PRK00440.1"/>
    <property type="match status" value="1"/>
</dbReference>
<evidence type="ECO:0000313" key="9">
    <source>
        <dbReference type="Proteomes" id="UP000608579"/>
    </source>
</evidence>
<dbReference type="GO" id="GO:0016887">
    <property type="term" value="F:ATP hydrolysis activity"/>
    <property type="evidence" value="ECO:0007669"/>
    <property type="project" value="InterPro"/>
</dbReference>
<feature type="domain" description="AAA+ ATPase" evidence="7">
    <location>
        <begin position="44"/>
        <end position="177"/>
    </location>
</feature>
<dbReference type="Pfam" id="PF08542">
    <property type="entry name" value="Rep_fac_C"/>
    <property type="match status" value="1"/>
</dbReference>
<dbReference type="CDD" id="cd18140">
    <property type="entry name" value="HLD_clamp_RFC"/>
    <property type="match status" value="1"/>
</dbReference>
<comment type="caution">
    <text evidence="8">The sequence shown here is derived from an EMBL/GenBank/DDBJ whole genome shotgun (WGS) entry which is preliminary data.</text>
</comment>
<accession>A0A832ZX48</accession>
<dbReference type="FunFam" id="3.40.50.300:FF:000952">
    <property type="entry name" value="Replication factor C subunit 2"/>
    <property type="match status" value="1"/>
</dbReference>
<dbReference type="AlphaFoldDB" id="A0A832ZX48"/>
<dbReference type="Gene3D" id="3.40.50.300">
    <property type="entry name" value="P-loop containing nucleotide triphosphate hydrolases"/>
    <property type="match status" value="1"/>
</dbReference>
<dbReference type="SUPFAM" id="SSF48019">
    <property type="entry name" value="post-AAA+ oligomerization domain-like"/>
    <property type="match status" value="1"/>
</dbReference>
<dbReference type="Pfam" id="PF21960">
    <property type="entry name" value="RCF1-5-like_lid"/>
    <property type="match status" value="1"/>
</dbReference>
<evidence type="ECO:0000259" key="7">
    <source>
        <dbReference type="SMART" id="SM00382"/>
    </source>
</evidence>
<dbReference type="Gene3D" id="1.10.8.60">
    <property type="match status" value="1"/>
</dbReference>
<dbReference type="InterPro" id="IPR047854">
    <property type="entry name" value="RFC_lid"/>
</dbReference>
<evidence type="ECO:0000313" key="8">
    <source>
        <dbReference type="EMBL" id="HIQ30446.1"/>
    </source>
</evidence>
<dbReference type="GO" id="GO:0003689">
    <property type="term" value="F:DNA clamp loader activity"/>
    <property type="evidence" value="ECO:0007669"/>
    <property type="project" value="TreeGrafter"/>
</dbReference>
<evidence type="ECO:0000256" key="2">
    <source>
        <dbReference type="ARBA" id="ARBA00014164"/>
    </source>
</evidence>
<dbReference type="GO" id="GO:0005524">
    <property type="term" value="F:ATP binding"/>
    <property type="evidence" value="ECO:0007669"/>
    <property type="project" value="UniProtKB-KW"/>
</dbReference>
<keyword evidence="3" id="KW-0235">DNA replication</keyword>
<evidence type="ECO:0000256" key="5">
    <source>
        <dbReference type="ARBA" id="ARBA00022840"/>
    </source>
</evidence>
<dbReference type="InterPro" id="IPR013748">
    <property type="entry name" value="Rep_factorC_C"/>
</dbReference>
<comment type="similarity">
    <text evidence="1">Belongs to the activator 1 small subunits family. RfcS subfamily.</text>
</comment>
<dbReference type="SUPFAM" id="SSF52540">
    <property type="entry name" value="P-loop containing nucleoside triphosphate hydrolases"/>
    <property type="match status" value="1"/>
</dbReference>
<dbReference type="InterPro" id="IPR050238">
    <property type="entry name" value="DNA_Rep/Repair_Clamp_Loader"/>
</dbReference>
<evidence type="ECO:0000256" key="4">
    <source>
        <dbReference type="ARBA" id="ARBA00022741"/>
    </source>
</evidence>
<dbReference type="Gene3D" id="1.20.272.10">
    <property type="match status" value="1"/>
</dbReference>
<sequence length="328" mass="36995">MTAVGRAEQQELPWVEKYRPKTLDEMVNQDEVVVTLKNILKTRQVPHMLFAGPPGTGKTASAHAFARELYGEGYLEEGLFVEVNASDERGIQTIREKVKNLARSIPFGPIGFRIILLDESDQLTDDAQHAFRRIMEQFSTTCRFILAANYANRIIEPIQSRCAVLRFRPIARELVINHLRKIAGNEDVEVDEKALEAIYDFSEGDMRKAINILQASASISRKVDEKTVYQVLGYVSKGEIRRLLEMGLAGKVKEARDLLREMLYVQGISSSDILTGLYREIPDLNITEQAKVELIDELGELDFRIAEGGTPEIQLLSFLAKIAKKARS</sequence>
<dbReference type="GO" id="GO:0003677">
    <property type="term" value="F:DNA binding"/>
    <property type="evidence" value="ECO:0007669"/>
    <property type="project" value="InterPro"/>
</dbReference>
<dbReference type="InterPro" id="IPR008921">
    <property type="entry name" value="DNA_pol3_clamp-load_cplx_C"/>
</dbReference>
<dbReference type="Proteomes" id="UP000608579">
    <property type="component" value="Unassembled WGS sequence"/>
</dbReference>
<dbReference type="InterPro" id="IPR003593">
    <property type="entry name" value="AAA+_ATPase"/>
</dbReference>
<dbReference type="InterPro" id="IPR003959">
    <property type="entry name" value="ATPase_AAA_core"/>
</dbReference>
<dbReference type="PANTHER" id="PTHR11669:SF20">
    <property type="entry name" value="REPLICATION FACTOR C SUBUNIT 4"/>
    <property type="match status" value="1"/>
</dbReference>
<keyword evidence="5" id="KW-0067">ATP-binding</keyword>
<name>A0A832ZX48_CALS0</name>
<protein>
    <recommendedName>
        <fullName evidence="2">Replication factor C small subunit</fullName>
    </recommendedName>
    <alternativeName>
        <fullName evidence="6">Clamp loader small subunit</fullName>
    </alternativeName>
</protein>
<evidence type="ECO:0000256" key="1">
    <source>
        <dbReference type="ARBA" id="ARBA00009668"/>
    </source>
</evidence>
<keyword evidence="4" id="KW-0547">Nucleotide-binding</keyword>
<dbReference type="InterPro" id="IPR027417">
    <property type="entry name" value="P-loop_NTPase"/>
</dbReference>
<dbReference type="EMBL" id="DQVM01000154">
    <property type="protein sequence ID" value="HIQ30446.1"/>
    <property type="molecule type" value="Genomic_DNA"/>
</dbReference>
<dbReference type="GO" id="GO:0005663">
    <property type="term" value="C:DNA replication factor C complex"/>
    <property type="evidence" value="ECO:0007669"/>
    <property type="project" value="TreeGrafter"/>
</dbReference>
<gene>
    <name evidence="8" type="ORF">EYH45_07805</name>
</gene>
<organism evidence="8 9">
    <name type="scientific">Caldiarchaeum subterraneum</name>
    <dbReference type="NCBI Taxonomy" id="311458"/>
    <lineage>
        <taxon>Archaea</taxon>
        <taxon>Nitrososphaerota</taxon>
        <taxon>Candidatus Caldarchaeales</taxon>
        <taxon>Candidatus Caldarchaeaceae</taxon>
        <taxon>Candidatus Caldarchaeum</taxon>
    </lineage>
</organism>
<proteinExistence type="inferred from homology"/>
<evidence type="ECO:0000256" key="3">
    <source>
        <dbReference type="ARBA" id="ARBA00022705"/>
    </source>
</evidence>
<reference evidence="8" key="1">
    <citation type="journal article" date="2020" name="ISME J.">
        <title>Gammaproteobacteria mediating utilization of methyl-, sulfur- and petroleum organic compounds in deep ocean hydrothermal plumes.</title>
        <authorList>
            <person name="Zhou Z."/>
            <person name="Liu Y."/>
            <person name="Pan J."/>
            <person name="Cron B.R."/>
            <person name="Toner B.M."/>
            <person name="Anantharaman K."/>
            <person name="Breier J.A."/>
            <person name="Dick G.J."/>
            <person name="Li M."/>
        </authorList>
    </citation>
    <scope>NUCLEOTIDE SEQUENCE</scope>
    <source>
        <strain evidence="8">SZUA-1515</strain>
    </source>
</reference>
<dbReference type="CDD" id="cd00009">
    <property type="entry name" value="AAA"/>
    <property type="match status" value="1"/>
</dbReference>
<dbReference type="Pfam" id="PF00004">
    <property type="entry name" value="AAA"/>
    <property type="match status" value="1"/>
</dbReference>